<keyword evidence="1" id="KW-0812">Transmembrane</keyword>
<dbReference type="AlphaFoldDB" id="A0A8J3TNA8"/>
<organism evidence="2 3">
    <name type="scientific">Planotetraspora mira</name>
    <dbReference type="NCBI Taxonomy" id="58121"/>
    <lineage>
        <taxon>Bacteria</taxon>
        <taxon>Bacillati</taxon>
        <taxon>Actinomycetota</taxon>
        <taxon>Actinomycetes</taxon>
        <taxon>Streptosporangiales</taxon>
        <taxon>Streptosporangiaceae</taxon>
        <taxon>Planotetraspora</taxon>
    </lineage>
</organism>
<evidence type="ECO:0000256" key="1">
    <source>
        <dbReference type="SAM" id="Phobius"/>
    </source>
</evidence>
<gene>
    <name evidence="2" type="ORF">Pmi06nite_35720</name>
</gene>
<comment type="caution">
    <text evidence="2">The sequence shown here is derived from an EMBL/GenBank/DDBJ whole genome shotgun (WGS) entry which is preliminary data.</text>
</comment>
<feature type="transmembrane region" description="Helical" evidence="1">
    <location>
        <begin position="81"/>
        <end position="104"/>
    </location>
</feature>
<protein>
    <submittedName>
        <fullName evidence="2">Uncharacterized protein</fullName>
    </submittedName>
</protein>
<sequence>MRAAWPGRLQSIVPREIAAHSREHRHRTPYVARPTMCDGCASYGCELSPKSVEHLMADEPATFQVGQPSEPTVPSRKRPPWLGIAVSVAVGLVVLVAAGAFAAANREDMQSPCDRAMVLVGQVDDIIEHPGTTVGYVSPDETTPLWSTLTQTADGLAEGSYTDVDGAPSKELQAALFEFAQTLPTSPGGLSDTGGDVQQSLRHIRAACA</sequence>
<dbReference type="Proteomes" id="UP000650628">
    <property type="component" value="Unassembled WGS sequence"/>
</dbReference>
<proteinExistence type="predicted"/>
<keyword evidence="1" id="KW-1133">Transmembrane helix</keyword>
<evidence type="ECO:0000313" key="3">
    <source>
        <dbReference type="Proteomes" id="UP000650628"/>
    </source>
</evidence>
<dbReference type="EMBL" id="BOOO01000017">
    <property type="protein sequence ID" value="GII30130.1"/>
    <property type="molecule type" value="Genomic_DNA"/>
</dbReference>
<evidence type="ECO:0000313" key="2">
    <source>
        <dbReference type="EMBL" id="GII30130.1"/>
    </source>
</evidence>
<accession>A0A8J3TNA8</accession>
<keyword evidence="1" id="KW-0472">Membrane</keyword>
<name>A0A8J3TNA8_9ACTN</name>
<keyword evidence="3" id="KW-1185">Reference proteome</keyword>
<reference evidence="2 3" key="1">
    <citation type="submission" date="2021-01" db="EMBL/GenBank/DDBJ databases">
        <title>Whole genome shotgun sequence of Planotetraspora mira NBRC 15435.</title>
        <authorList>
            <person name="Komaki H."/>
            <person name="Tamura T."/>
        </authorList>
    </citation>
    <scope>NUCLEOTIDE SEQUENCE [LARGE SCALE GENOMIC DNA]</scope>
    <source>
        <strain evidence="2 3">NBRC 15435</strain>
    </source>
</reference>